<evidence type="ECO:0000256" key="2">
    <source>
        <dbReference type="ARBA" id="ARBA00023125"/>
    </source>
</evidence>
<organism evidence="6 7">
    <name type="scientific">Pedococcus cremeus</name>
    <dbReference type="NCBI Taxonomy" id="587636"/>
    <lineage>
        <taxon>Bacteria</taxon>
        <taxon>Bacillati</taxon>
        <taxon>Actinomycetota</taxon>
        <taxon>Actinomycetes</taxon>
        <taxon>Micrococcales</taxon>
        <taxon>Intrasporangiaceae</taxon>
        <taxon>Pedococcus</taxon>
    </lineage>
</organism>
<accession>A0A1H9XFR6</accession>
<dbReference type="OrthoDB" id="134985at2"/>
<dbReference type="PANTHER" id="PTHR44688:SF16">
    <property type="entry name" value="DNA-BINDING TRANSCRIPTIONAL ACTIVATOR DEVR_DOSR"/>
    <property type="match status" value="1"/>
</dbReference>
<feature type="region of interest" description="Disordered" evidence="4">
    <location>
        <begin position="778"/>
        <end position="809"/>
    </location>
</feature>
<keyword evidence="1" id="KW-0805">Transcription regulation</keyword>
<feature type="domain" description="HTH luxR-type" evidence="5">
    <location>
        <begin position="809"/>
        <end position="874"/>
    </location>
</feature>
<dbReference type="SUPFAM" id="SSF46894">
    <property type="entry name" value="C-terminal effector domain of the bipartite response regulators"/>
    <property type="match status" value="1"/>
</dbReference>
<evidence type="ECO:0000256" key="4">
    <source>
        <dbReference type="SAM" id="MobiDB-lite"/>
    </source>
</evidence>
<feature type="compositionally biased region" description="Polar residues" evidence="4">
    <location>
        <begin position="786"/>
        <end position="796"/>
    </location>
</feature>
<evidence type="ECO:0000256" key="3">
    <source>
        <dbReference type="ARBA" id="ARBA00023163"/>
    </source>
</evidence>
<dbReference type="Gene3D" id="1.25.40.10">
    <property type="entry name" value="Tetratricopeptide repeat domain"/>
    <property type="match status" value="1"/>
</dbReference>
<dbReference type="InterPro" id="IPR059106">
    <property type="entry name" value="WHD_MalT"/>
</dbReference>
<keyword evidence="2" id="KW-0238">DNA-binding</keyword>
<keyword evidence="3" id="KW-0804">Transcription</keyword>
<dbReference type="Gene3D" id="1.10.10.10">
    <property type="entry name" value="Winged helix-like DNA-binding domain superfamily/Winged helix DNA-binding domain"/>
    <property type="match status" value="1"/>
</dbReference>
<dbReference type="Pfam" id="PF25873">
    <property type="entry name" value="WHD_MalT"/>
    <property type="match status" value="1"/>
</dbReference>
<dbReference type="AlphaFoldDB" id="A0A1H9XFR6"/>
<gene>
    <name evidence="6" type="ORF">SAMN05216199_3711</name>
</gene>
<proteinExistence type="predicted"/>
<dbReference type="RefSeq" id="WP_091761527.1">
    <property type="nucleotide sequence ID" value="NZ_FOHB01000008.1"/>
</dbReference>
<evidence type="ECO:0000313" key="6">
    <source>
        <dbReference type="EMBL" id="SES44879.1"/>
    </source>
</evidence>
<dbReference type="InterPro" id="IPR036388">
    <property type="entry name" value="WH-like_DNA-bd_sf"/>
</dbReference>
<protein>
    <submittedName>
        <fullName evidence="6">LuxR family transcriptional regulator, maltose regulon positive regulatory protein</fullName>
    </submittedName>
</protein>
<keyword evidence="7" id="KW-1185">Reference proteome</keyword>
<dbReference type="InterPro" id="IPR027417">
    <property type="entry name" value="P-loop_NTPase"/>
</dbReference>
<dbReference type="InterPro" id="IPR016032">
    <property type="entry name" value="Sig_transdc_resp-reg_C-effctor"/>
</dbReference>
<reference evidence="7" key="1">
    <citation type="submission" date="2016-10" db="EMBL/GenBank/DDBJ databases">
        <authorList>
            <person name="Varghese N."/>
            <person name="Submissions S."/>
        </authorList>
    </citation>
    <scope>NUCLEOTIDE SEQUENCE [LARGE SCALE GENOMIC DNA]</scope>
    <source>
        <strain evidence="7">CGMCC 1.6963</strain>
    </source>
</reference>
<dbReference type="InterPro" id="IPR000792">
    <property type="entry name" value="Tscrpt_reg_LuxR_C"/>
</dbReference>
<dbReference type="STRING" id="587636.SAMN05216199_3711"/>
<dbReference type="CDD" id="cd06170">
    <property type="entry name" value="LuxR_C_like"/>
    <property type="match status" value="1"/>
</dbReference>
<dbReference type="Pfam" id="PF00196">
    <property type="entry name" value="GerE"/>
    <property type="match status" value="1"/>
</dbReference>
<dbReference type="PRINTS" id="PR00038">
    <property type="entry name" value="HTHLUXR"/>
</dbReference>
<evidence type="ECO:0000259" key="5">
    <source>
        <dbReference type="PROSITE" id="PS50043"/>
    </source>
</evidence>
<sequence length="892" mass="94732">MRRRRLLADLAAAERTRLTLVSAPAGTGKTTLVADWARQLVLRAPTGWVTFEEDTALWPDLLSCLGRLGVAAPEPRSGARGADTVSRSQLTTVAEGVAASPQRLTVVLDGYELVRPEEARDLHYLLEHSMGRLGLVLVTRVDPVLPLYRYRLDDGLTELRVADLAFTDREAAELLHNAGVRLAPESVQAVNARVRGWAAGLRFAARALVDDGQPGRAAATAVTAGADVNEYLLGEVLDVQRPEVRRFLLETSVADVLSPALVTALCGPEARHLLTGLGHLNTFAEQVPGQPGCFRYYPFFKELLQAQLAYEEPRRWTELHSTAATWCRHEGLPDRALTHLAAIQAWPEVAELLLASDQVSVLLSEGAAAGPAWGAATRLPDDVATPAAALVRATVALARGDAHECSQELARARARTDAAHGTGTEPPSPSVDAALAVVDAARATMVDPAEQAGRLATAADEVTRQAQRTAGLRHPGQLGLLRRCQGISATRRGDLRAARSHFEDGLALAADPAGLPSGVRADLLGHLAVVDALEGHLAQASRTAEESLALADGKRSTAVCHGEAAAHIALGAVALDRCHPKQARHHAAVATASPALCGHPLCQGLSELVVAGAERAGGDLASALTRLGAGAERLSSGDPWLADRMRLEAARLGLAAGRPQLAFSTLEGVRHPDEPQAAAVAAVVLAERGQLTAVDDRLGHLHRRPSCLQSEVLALLAEGSRSLQHHETARARAALDRSLRLAAPEGLRRPFREGGPMVQRLLASDPSLLRDHQWLSTRGTVPQRASGGSTASNPANASRPLPRISRDGQPAPVEELTAKELEVLGHLAQLLNTEEIAGTMFISVNTVRTHVRNILRKLDVNRRNAAVRRARELGLLAEDHTVATVDAAAGHG</sequence>
<dbReference type="SMART" id="SM00421">
    <property type="entry name" value="HTH_LUXR"/>
    <property type="match status" value="1"/>
</dbReference>
<dbReference type="GO" id="GO:0003677">
    <property type="term" value="F:DNA binding"/>
    <property type="evidence" value="ECO:0007669"/>
    <property type="project" value="UniProtKB-KW"/>
</dbReference>
<dbReference type="Proteomes" id="UP000199019">
    <property type="component" value="Unassembled WGS sequence"/>
</dbReference>
<name>A0A1H9XFR6_9MICO</name>
<dbReference type="PANTHER" id="PTHR44688">
    <property type="entry name" value="DNA-BINDING TRANSCRIPTIONAL ACTIVATOR DEVR_DOSR"/>
    <property type="match status" value="1"/>
</dbReference>
<dbReference type="GO" id="GO:0006355">
    <property type="term" value="P:regulation of DNA-templated transcription"/>
    <property type="evidence" value="ECO:0007669"/>
    <property type="project" value="InterPro"/>
</dbReference>
<dbReference type="PROSITE" id="PS50043">
    <property type="entry name" value="HTH_LUXR_2"/>
    <property type="match status" value="1"/>
</dbReference>
<evidence type="ECO:0000313" key="7">
    <source>
        <dbReference type="Proteomes" id="UP000199019"/>
    </source>
</evidence>
<dbReference type="SUPFAM" id="SSF52540">
    <property type="entry name" value="P-loop containing nucleoside triphosphate hydrolases"/>
    <property type="match status" value="1"/>
</dbReference>
<evidence type="ECO:0000256" key="1">
    <source>
        <dbReference type="ARBA" id="ARBA00023015"/>
    </source>
</evidence>
<dbReference type="EMBL" id="FOHB01000008">
    <property type="protein sequence ID" value="SES44879.1"/>
    <property type="molecule type" value="Genomic_DNA"/>
</dbReference>
<dbReference type="InterPro" id="IPR011990">
    <property type="entry name" value="TPR-like_helical_dom_sf"/>
</dbReference>